<protein>
    <submittedName>
        <fullName evidence="1">Uncharacterized protein</fullName>
    </submittedName>
</protein>
<dbReference type="OrthoDB" id="9804934at2"/>
<dbReference type="Proteomes" id="UP000029066">
    <property type="component" value="Unassembled WGS sequence"/>
</dbReference>
<dbReference type="STRING" id="1437607.BISA_1741"/>
<dbReference type="AlphaFoldDB" id="A0A087D6J4"/>
<accession>A0A087D6J4</accession>
<gene>
    <name evidence="1" type="ORF">BISA_1741</name>
</gene>
<sequence length="128" mass="14052">MTATLGRLGLLEARLLLVAGVTNHVRLLWVRNILRSDGSRAAVPVDLTGWNPRLQLRRDGKVLADLSDCVALDAQGHVDIHITDERSSTLSPYAGAWDLLLESPQGEVTRLVYGEWVVVSAISRKELS</sequence>
<organism evidence="1 2">
    <name type="scientific">Bifidobacterium saguini DSM 23967</name>
    <dbReference type="NCBI Taxonomy" id="1437607"/>
    <lineage>
        <taxon>Bacteria</taxon>
        <taxon>Bacillati</taxon>
        <taxon>Actinomycetota</taxon>
        <taxon>Actinomycetes</taxon>
        <taxon>Bifidobacteriales</taxon>
        <taxon>Bifidobacteriaceae</taxon>
        <taxon>Bifidobacterium</taxon>
    </lineage>
</organism>
<comment type="caution">
    <text evidence="1">The sequence shown here is derived from an EMBL/GenBank/DDBJ whole genome shotgun (WGS) entry which is preliminary data.</text>
</comment>
<dbReference type="EMBL" id="JGZN01000016">
    <property type="protein sequence ID" value="KFI91144.1"/>
    <property type="molecule type" value="Genomic_DNA"/>
</dbReference>
<name>A0A087D6J4_9BIFI</name>
<dbReference type="RefSeq" id="WP_033891717.1">
    <property type="nucleotide sequence ID" value="NZ_JDUT01000006.1"/>
</dbReference>
<proteinExistence type="predicted"/>
<evidence type="ECO:0000313" key="1">
    <source>
        <dbReference type="EMBL" id="KFI91144.1"/>
    </source>
</evidence>
<reference evidence="1 2" key="1">
    <citation type="submission" date="2014-03" db="EMBL/GenBank/DDBJ databases">
        <title>Genomics of Bifidobacteria.</title>
        <authorList>
            <person name="Ventura M."/>
            <person name="Milani C."/>
            <person name="Lugli G.A."/>
        </authorList>
    </citation>
    <scope>NUCLEOTIDE SEQUENCE [LARGE SCALE GENOMIC DNA]</scope>
    <source>
        <strain evidence="1 2">DSM 23967</strain>
    </source>
</reference>
<evidence type="ECO:0000313" key="2">
    <source>
        <dbReference type="Proteomes" id="UP000029066"/>
    </source>
</evidence>